<keyword evidence="8" id="KW-0175">Coiled coil</keyword>
<dbReference type="Proteomes" id="UP000318758">
    <property type="component" value="Chromosome"/>
</dbReference>
<evidence type="ECO:0000256" key="7">
    <source>
        <dbReference type="PROSITE-ProRule" id="PRU00284"/>
    </source>
</evidence>
<evidence type="ECO:0000256" key="9">
    <source>
        <dbReference type="SAM" id="Phobius"/>
    </source>
</evidence>
<keyword evidence="3 9" id="KW-1133">Transmembrane helix</keyword>
<evidence type="ECO:0000256" key="2">
    <source>
        <dbReference type="ARBA" id="ARBA00022692"/>
    </source>
</evidence>
<dbReference type="InterPro" id="IPR003660">
    <property type="entry name" value="HAMP_dom"/>
</dbReference>
<sequence length="654" mass="72321">MKISTLSLWASATLLLLAALLAGVVVWSNQERAQIEQKNQMLAELQQQFLLEVRRQLENYLSTGNSQQLNNARQQLQTIAAGLNQLSHEEASRLQQSITKFINDLDSQYRAAGKLAGNPRQLLAHAESEMLSYNQHLAEYADKGLVEHPKLAKQYLQLTQSLPPLVYQLSQLTQDYLIGKDQRLKPLLATQIQALTEWHDQLAKLPLIGLYETMEADEFALGDDEAEQIEIGESDYSELLSLSQRYGKEVSNTHQLLTANQEAQEAMMAAIVRIEDELLKLGQAQQAQNLHLKQQLQTLLYGVVSVLALFALIYLLLQQRRVVKPLKHLNQAFMRLSESNSRERLTIARRCETGQIAGHFNQLLDRFEAEDAAQRVKIGQISTSLSQLVHRITELTQGTETTLGIVDTAQNQTEQVRAIAREVSELSSQVEQHAQQTHSQMLASQQEVQAFMSAADETQQAVSHCHRSLDSLTTSVNDVSTILDVIGNIAEQTNLLALNAAIEAARAGEQGRGFAVVADEVRSLSQRTQESLQQVVTILSQLTDANQQLTLSVEGIASTSQKQAQGAQKLWQVTQTVQQQSQEMTETAQQGARFSGDQANHLDSLSQAMESLKQHAMASASQSEVIADEVAQGVADIEASLGISEQQSPLQSAA</sequence>
<dbReference type="PANTHER" id="PTHR32089:SF119">
    <property type="entry name" value="METHYL-ACCEPTING CHEMOTAXIS PROTEIN CTPL"/>
    <property type="match status" value="1"/>
</dbReference>
<dbReference type="Gene3D" id="1.10.287.950">
    <property type="entry name" value="Methyl-accepting chemotaxis protein"/>
    <property type="match status" value="1"/>
</dbReference>
<dbReference type="InterPro" id="IPR004089">
    <property type="entry name" value="MCPsignal_dom"/>
</dbReference>
<reference evidence="12 13" key="1">
    <citation type="submission" date="2019-06" db="EMBL/GenBank/DDBJ databases">
        <title>Complete genome of Shewanella marisflavi ECSMB14101, a mussel settlement-inducing bacterium isolated from East China Sea.</title>
        <authorList>
            <person name="Yang J."/>
            <person name="Liang X."/>
            <person name="Chang R."/>
            <person name="Peng L."/>
        </authorList>
    </citation>
    <scope>NUCLEOTIDE SEQUENCE [LARGE SCALE GENOMIC DNA]</scope>
    <source>
        <strain evidence="12 13">ECSMB14101</strain>
    </source>
</reference>
<name>A0ABX5WUT7_9GAMM</name>
<keyword evidence="4 9" id="KW-0472">Membrane</keyword>
<dbReference type="Gene3D" id="6.10.340.10">
    <property type="match status" value="1"/>
</dbReference>
<dbReference type="SMART" id="SM00283">
    <property type="entry name" value="MA"/>
    <property type="match status" value="1"/>
</dbReference>
<dbReference type="PROSITE" id="PS50885">
    <property type="entry name" value="HAMP"/>
    <property type="match status" value="1"/>
</dbReference>
<keyword evidence="5 7" id="KW-0807">Transducer</keyword>
<dbReference type="RefSeq" id="WP_033540297.1">
    <property type="nucleotide sequence ID" value="NZ_CP041153.1"/>
</dbReference>
<keyword evidence="2 9" id="KW-0812">Transmembrane</keyword>
<protein>
    <submittedName>
        <fullName evidence="12">Methyl-accepting chemotaxis protein</fullName>
    </submittedName>
</protein>
<evidence type="ECO:0000259" key="11">
    <source>
        <dbReference type="PROSITE" id="PS50885"/>
    </source>
</evidence>
<evidence type="ECO:0000256" key="3">
    <source>
        <dbReference type="ARBA" id="ARBA00022989"/>
    </source>
</evidence>
<proteinExistence type="inferred from homology"/>
<feature type="domain" description="HAMP" evidence="11">
    <location>
        <begin position="320"/>
        <end position="372"/>
    </location>
</feature>
<dbReference type="EMBL" id="CP041153">
    <property type="protein sequence ID" value="QDF76921.1"/>
    <property type="molecule type" value="Genomic_DNA"/>
</dbReference>
<feature type="coiled-coil region" evidence="8">
    <location>
        <begin position="28"/>
        <end position="89"/>
    </location>
</feature>
<evidence type="ECO:0000256" key="8">
    <source>
        <dbReference type="SAM" id="Coils"/>
    </source>
</evidence>
<feature type="domain" description="Methyl-accepting transducer" evidence="10">
    <location>
        <begin position="377"/>
        <end position="613"/>
    </location>
</feature>
<dbReference type="PANTHER" id="PTHR32089">
    <property type="entry name" value="METHYL-ACCEPTING CHEMOTAXIS PROTEIN MCPB"/>
    <property type="match status" value="1"/>
</dbReference>
<feature type="transmembrane region" description="Helical" evidence="9">
    <location>
        <begin position="299"/>
        <end position="317"/>
    </location>
</feature>
<dbReference type="Pfam" id="PF00672">
    <property type="entry name" value="HAMP"/>
    <property type="match status" value="1"/>
</dbReference>
<comment type="similarity">
    <text evidence="6">Belongs to the methyl-accepting chemotaxis (MCP) protein family.</text>
</comment>
<dbReference type="CDD" id="cd06225">
    <property type="entry name" value="HAMP"/>
    <property type="match status" value="1"/>
</dbReference>
<dbReference type="SMART" id="SM00304">
    <property type="entry name" value="HAMP"/>
    <property type="match status" value="1"/>
</dbReference>
<organism evidence="12 13">
    <name type="scientific">Shewanella marisflavi</name>
    <dbReference type="NCBI Taxonomy" id="260364"/>
    <lineage>
        <taxon>Bacteria</taxon>
        <taxon>Pseudomonadati</taxon>
        <taxon>Pseudomonadota</taxon>
        <taxon>Gammaproteobacteria</taxon>
        <taxon>Alteromonadales</taxon>
        <taxon>Shewanellaceae</taxon>
        <taxon>Shewanella</taxon>
    </lineage>
</organism>
<evidence type="ECO:0000313" key="13">
    <source>
        <dbReference type="Proteomes" id="UP000318758"/>
    </source>
</evidence>
<comment type="subcellular location">
    <subcellularLocation>
        <location evidence="1">Membrane</location>
        <topology evidence="1">Multi-pass membrane protein</topology>
    </subcellularLocation>
</comment>
<dbReference type="SUPFAM" id="SSF58104">
    <property type="entry name" value="Methyl-accepting chemotaxis protein (MCP) signaling domain"/>
    <property type="match status" value="1"/>
</dbReference>
<evidence type="ECO:0000256" key="1">
    <source>
        <dbReference type="ARBA" id="ARBA00004141"/>
    </source>
</evidence>
<keyword evidence="13" id="KW-1185">Reference proteome</keyword>
<evidence type="ECO:0000256" key="5">
    <source>
        <dbReference type="ARBA" id="ARBA00023224"/>
    </source>
</evidence>
<dbReference type="PROSITE" id="PS50111">
    <property type="entry name" value="CHEMOTAXIS_TRANSDUC_2"/>
    <property type="match status" value="1"/>
</dbReference>
<evidence type="ECO:0000313" key="12">
    <source>
        <dbReference type="EMBL" id="QDF76921.1"/>
    </source>
</evidence>
<gene>
    <name evidence="12" type="ORF">FGA12_18085</name>
</gene>
<feature type="coiled-coil region" evidence="8">
    <location>
        <begin position="409"/>
        <end position="436"/>
    </location>
</feature>
<evidence type="ECO:0000256" key="6">
    <source>
        <dbReference type="ARBA" id="ARBA00029447"/>
    </source>
</evidence>
<evidence type="ECO:0000256" key="4">
    <source>
        <dbReference type="ARBA" id="ARBA00023136"/>
    </source>
</evidence>
<accession>A0ABX5WUT7</accession>
<dbReference type="Pfam" id="PF00015">
    <property type="entry name" value="MCPsignal"/>
    <property type="match status" value="1"/>
</dbReference>
<evidence type="ECO:0000259" key="10">
    <source>
        <dbReference type="PROSITE" id="PS50111"/>
    </source>
</evidence>